<evidence type="ECO:0000313" key="1">
    <source>
        <dbReference type="EMBL" id="MPM06187.1"/>
    </source>
</evidence>
<accession>A0A644WR96</accession>
<dbReference type="EMBL" id="VSSQ01001206">
    <property type="protein sequence ID" value="MPM06187.1"/>
    <property type="molecule type" value="Genomic_DNA"/>
</dbReference>
<comment type="caution">
    <text evidence="1">The sequence shown here is derived from an EMBL/GenBank/DDBJ whole genome shotgun (WGS) entry which is preliminary data.</text>
</comment>
<gene>
    <name evidence="1" type="ORF">SDC9_52483</name>
</gene>
<protein>
    <submittedName>
        <fullName evidence="1">Uncharacterized protein</fullName>
    </submittedName>
</protein>
<dbReference type="AlphaFoldDB" id="A0A644WR96"/>
<sequence length="220" mass="25562">MKTIFTIVTSFLLSATLFAQQDRLQEVLAEDTILCQIYHHLPAGWSMDINDTSITVYRLEKYVQCNTDCSNMSPDSLEKMPKTETALVRFLYESKWDNERLFWTRETNDSVNIILGSLPQQMGVTSLYDAEKSTRNNRVYTGKTKAEKEKVAAYYKRRSELSRQLSTIPTFNTTHFSLMQRQQTALQKPGICIYPSVVYREMLSVYIIIMDYCENPLENN</sequence>
<proteinExistence type="predicted"/>
<name>A0A644WR96_9ZZZZ</name>
<organism evidence="1">
    <name type="scientific">bioreactor metagenome</name>
    <dbReference type="NCBI Taxonomy" id="1076179"/>
    <lineage>
        <taxon>unclassified sequences</taxon>
        <taxon>metagenomes</taxon>
        <taxon>ecological metagenomes</taxon>
    </lineage>
</organism>
<reference evidence="1" key="1">
    <citation type="submission" date="2019-08" db="EMBL/GenBank/DDBJ databases">
        <authorList>
            <person name="Kucharzyk K."/>
            <person name="Murdoch R.W."/>
            <person name="Higgins S."/>
            <person name="Loffler F."/>
        </authorList>
    </citation>
    <scope>NUCLEOTIDE SEQUENCE</scope>
</reference>